<dbReference type="AlphaFoldDB" id="K6VXA7"/>
<comment type="subcellular location">
    <subcellularLocation>
        <location evidence="1">Cell membrane</location>
        <topology evidence="1">Multi-pass membrane protein</topology>
    </subcellularLocation>
</comment>
<evidence type="ECO:0000256" key="7">
    <source>
        <dbReference type="SAM" id="Phobius"/>
    </source>
</evidence>
<feature type="transmembrane region" description="Helical" evidence="7">
    <location>
        <begin position="173"/>
        <end position="195"/>
    </location>
</feature>
<reference evidence="9 10" key="1">
    <citation type="submission" date="2012-08" db="EMBL/GenBank/DDBJ databases">
        <title>Whole genome shotgun sequence of Gordonia rhizosphera NBRC 16068.</title>
        <authorList>
            <person name="Takarada H."/>
            <person name="Isaki S."/>
            <person name="Hosoyama A."/>
            <person name="Tsuchikane K."/>
            <person name="Katsumata H."/>
            <person name="Baba S."/>
            <person name="Ohji S."/>
            <person name="Yamazaki S."/>
            <person name="Fujita N."/>
        </authorList>
    </citation>
    <scope>NUCLEOTIDE SEQUENCE [LARGE SCALE GENOMIC DNA]</scope>
    <source>
        <strain evidence="9 10">NBRC 16068</strain>
    </source>
</reference>
<dbReference type="InterPro" id="IPR011701">
    <property type="entry name" value="MFS"/>
</dbReference>
<feature type="transmembrane region" description="Helical" evidence="7">
    <location>
        <begin position="54"/>
        <end position="75"/>
    </location>
</feature>
<feature type="transmembrane region" description="Helical" evidence="7">
    <location>
        <begin position="87"/>
        <end position="106"/>
    </location>
</feature>
<feature type="transmembrane region" description="Helical" evidence="7">
    <location>
        <begin position="365"/>
        <end position="387"/>
    </location>
</feature>
<sequence>MTVRRAEHGTIPGDDAGTPVALAALLTGTFVGTLSNGVVNVPLSDILADFDAPLGSGILVVVGFLLTFAAAMPLAGYVGDRFGRRRIYCAALALTAVCSLGAATAPTLEILIAWRAMAGLAAAVFAPAVMGLIAWLFGPHRRARAVGAWASVNGIGQAVGPSVGGLLADAAGWRWVFVPLAPIALVGLVLTLRSVPRYPGQTMRLDVVGAATLTLGAALLILGVTLVGADSTSPWIVPALLGAAVVLLAYAVWHCLRVPVPFIDMRAVVEPRFARSACAAFAQMFALGATLLAIPLYALAHGASTTVAGILLFALPATMALLAPPVGRVSDRLGARPILRSGLITLILAQTLLAVVTAVTVPLGWLAAVLVLTGIGVALVQTPAAAGSTRSAAGAQGTGLGLFNLLRFGGSALSAAWVSVALQHWDYPALFAVTTVIAAIGLAASFLGSNPETVEPPEPALAGQR</sequence>
<keyword evidence="4 7" id="KW-0812">Transmembrane</keyword>
<dbReference type="STRING" id="1108045.GORHZ_136_00180"/>
<evidence type="ECO:0000313" key="10">
    <source>
        <dbReference type="Proteomes" id="UP000008363"/>
    </source>
</evidence>
<feature type="transmembrane region" description="Helical" evidence="7">
    <location>
        <begin position="145"/>
        <end position="167"/>
    </location>
</feature>
<feature type="domain" description="Major facilitator superfamily (MFS) profile" evidence="8">
    <location>
        <begin position="21"/>
        <end position="453"/>
    </location>
</feature>
<evidence type="ECO:0000256" key="6">
    <source>
        <dbReference type="ARBA" id="ARBA00023136"/>
    </source>
</evidence>
<evidence type="ECO:0000256" key="3">
    <source>
        <dbReference type="ARBA" id="ARBA00022475"/>
    </source>
</evidence>
<feature type="transmembrane region" description="Helical" evidence="7">
    <location>
        <begin position="338"/>
        <end position="359"/>
    </location>
</feature>
<feature type="transmembrane region" description="Helical" evidence="7">
    <location>
        <begin position="277"/>
        <end position="300"/>
    </location>
</feature>
<evidence type="ECO:0000256" key="4">
    <source>
        <dbReference type="ARBA" id="ARBA00022692"/>
    </source>
</evidence>
<keyword evidence="6 7" id="KW-0472">Membrane</keyword>
<dbReference type="Pfam" id="PF07690">
    <property type="entry name" value="MFS_1"/>
    <property type="match status" value="2"/>
</dbReference>
<dbReference type="GO" id="GO:0005886">
    <property type="term" value="C:plasma membrane"/>
    <property type="evidence" value="ECO:0007669"/>
    <property type="project" value="UniProtKB-SubCell"/>
</dbReference>
<dbReference type="Gene3D" id="1.20.1250.20">
    <property type="entry name" value="MFS general substrate transporter like domains"/>
    <property type="match status" value="2"/>
</dbReference>
<dbReference type="GO" id="GO:0022857">
    <property type="term" value="F:transmembrane transporter activity"/>
    <property type="evidence" value="ECO:0007669"/>
    <property type="project" value="InterPro"/>
</dbReference>
<dbReference type="EMBL" id="BAHC01000136">
    <property type="protein sequence ID" value="GAB91555.1"/>
    <property type="molecule type" value="Genomic_DNA"/>
</dbReference>
<gene>
    <name evidence="9" type="ORF">GORHZ_136_00180</name>
</gene>
<dbReference type="InterPro" id="IPR020846">
    <property type="entry name" value="MFS_dom"/>
</dbReference>
<evidence type="ECO:0000256" key="5">
    <source>
        <dbReference type="ARBA" id="ARBA00022989"/>
    </source>
</evidence>
<evidence type="ECO:0000313" key="9">
    <source>
        <dbReference type="EMBL" id="GAB91555.1"/>
    </source>
</evidence>
<feature type="transmembrane region" description="Helical" evidence="7">
    <location>
        <begin position="235"/>
        <end position="256"/>
    </location>
</feature>
<dbReference type="eggNOG" id="COG2814">
    <property type="taxonomic scope" value="Bacteria"/>
</dbReference>
<keyword evidence="3" id="KW-1003">Cell membrane</keyword>
<dbReference type="OrthoDB" id="9812221at2"/>
<comment type="caution">
    <text evidence="9">The sequence shown here is derived from an EMBL/GenBank/DDBJ whole genome shotgun (WGS) entry which is preliminary data.</text>
</comment>
<evidence type="ECO:0000256" key="2">
    <source>
        <dbReference type="ARBA" id="ARBA00022448"/>
    </source>
</evidence>
<keyword evidence="2" id="KW-0813">Transport</keyword>
<feature type="transmembrane region" description="Helical" evidence="7">
    <location>
        <begin position="207"/>
        <end position="229"/>
    </location>
</feature>
<keyword evidence="5 7" id="KW-1133">Transmembrane helix</keyword>
<feature type="transmembrane region" description="Helical" evidence="7">
    <location>
        <begin position="20"/>
        <end position="39"/>
    </location>
</feature>
<proteinExistence type="predicted"/>
<feature type="transmembrane region" description="Helical" evidence="7">
    <location>
        <begin position="112"/>
        <end position="138"/>
    </location>
</feature>
<dbReference type="PANTHER" id="PTHR42718">
    <property type="entry name" value="MAJOR FACILITATOR SUPERFAMILY MULTIDRUG TRANSPORTER MFSC"/>
    <property type="match status" value="1"/>
</dbReference>
<dbReference type="Proteomes" id="UP000008363">
    <property type="component" value="Unassembled WGS sequence"/>
</dbReference>
<dbReference type="SUPFAM" id="SSF103473">
    <property type="entry name" value="MFS general substrate transporter"/>
    <property type="match status" value="1"/>
</dbReference>
<feature type="transmembrane region" description="Helical" evidence="7">
    <location>
        <begin position="306"/>
        <end position="326"/>
    </location>
</feature>
<dbReference type="PANTHER" id="PTHR42718:SF46">
    <property type="entry name" value="BLR6921 PROTEIN"/>
    <property type="match status" value="1"/>
</dbReference>
<dbReference type="InterPro" id="IPR036259">
    <property type="entry name" value="MFS_trans_sf"/>
</dbReference>
<feature type="transmembrane region" description="Helical" evidence="7">
    <location>
        <begin position="399"/>
        <end position="421"/>
    </location>
</feature>
<evidence type="ECO:0000256" key="1">
    <source>
        <dbReference type="ARBA" id="ARBA00004651"/>
    </source>
</evidence>
<feature type="transmembrane region" description="Helical" evidence="7">
    <location>
        <begin position="427"/>
        <end position="447"/>
    </location>
</feature>
<keyword evidence="10" id="KW-1185">Reference proteome</keyword>
<dbReference type="RefSeq" id="WP_006335129.1">
    <property type="nucleotide sequence ID" value="NZ_BAHC01000136.1"/>
</dbReference>
<dbReference type="CDD" id="cd17321">
    <property type="entry name" value="MFS_MMR_MDR_like"/>
    <property type="match status" value="1"/>
</dbReference>
<dbReference type="PRINTS" id="PR01036">
    <property type="entry name" value="TCRTETB"/>
</dbReference>
<name>K6VXA7_9ACTN</name>
<accession>K6VXA7</accession>
<evidence type="ECO:0000259" key="8">
    <source>
        <dbReference type="PROSITE" id="PS50850"/>
    </source>
</evidence>
<protein>
    <submittedName>
        <fullName evidence="9">Putative drug resistance transporter</fullName>
    </submittedName>
</protein>
<organism evidence="9 10">
    <name type="scientific">Gordonia rhizosphera NBRC 16068</name>
    <dbReference type="NCBI Taxonomy" id="1108045"/>
    <lineage>
        <taxon>Bacteria</taxon>
        <taxon>Bacillati</taxon>
        <taxon>Actinomycetota</taxon>
        <taxon>Actinomycetes</taxon>
        <taxon>Mycobacteriales</taxon>
        <taxon>Gordoniaceae</taxon>
        <taxon>Gordonia</taxon>
    </lineage>
</organism>
<dbReference type="PROSITE" id="PS50850">
    <property type="entry name" value="MFS"/>
    <property type="match status" value="1"/>
</dbReference>